<dbReference type="PROSITE" id="PS50949">
    <property type="entry name" value="HTH_GNTR"/>
    <property type="match status" value="1"/>
</dbReference>
<evidence type="ECO:0000256" key="1">
    <source>
        <dbReference type="ARBA" id="ARBA00023015"/>
    </source>
</evidence>
<evidence type="ECO:0000313" key="5">
    <source>
        <dbReference type="EMBL" id="MFC2967798.1"/>
    </source>
</evidence>
<reference evidence="6" key="1">
    <citation type="journal article" date="2019" name="Int. J. Syst. Evol. Microbiol.">
        <title>The Global Catalogue of Microorganisms (GCM) 10K type strain sequencing project: providing services to taxonomists for standard genome sequencing and annotation.</title>
        <authorList>
            <consortium name="The Broad Institute Genomics Platform"/>
            <consortium name="The Broad Institute Genome Sequencing Center for Infectious Disease"/>
            <person name="Wu L."/>
            <person name="Ma J."/>
        </authorList>
    </citation>
    <scope>NUCLEOTIDE SEQUENCE [LARGE SCALE GENOMIC DNA]</scope>
    <source>
        <strain evidence="6">KCTC 62192</strain>
    </source>
</reference>
<dbReference type="InterPro" id="IPR008920">
    <property type="entry name" value="TF_FadR/GntR_C"/>
</dbReference>
<dbReference type="RefSeq" id="WP_377832445.1">
    <property type="nucleotide sequence ID" value="NZ_JBHRSK010000004.1"/>
</dbReference>
<dbReference type="PANTHER" id="PTHR43537:SF49">
    <property type="entry name" value="TRANSCRIPTIONAL REGULATORY PROTEIN"/>
    <property type="match status" value="1"/>
</dbReference>
<protein>
    <submittedName>
        <fullName evidence="5">GntR family transcriptional regulator</fullName>
    </submittedName>
</protein>
<proteinExistence type="predicted"/>
<keyword evidence="1" id="KW-0805">Transcription regulation</keyword>
<keyword evidence="3" id="KW-0804">Transcription</keyword>
<dbReference type="Gene3D" id="1.20.120.530">
    <property type="entry name" value="GntR ligand-binding domain-like"/>
    <property type="match status" value="1"/>
</dbReference>
<dbReference type="PRINTS" id="PR00035">
    <property type="entry name" value="HTHGNTR"/>
</dbReference>
<sequence length="227" mass="25017">MAGSDEATEGSEGGQGHQAYLRLVDEIRRGELMPGARLRETQLAERMGISRTPVREAIRTLEAEGLVTHLPRQGAVIRVLDRSEVMELYEMRAVLEGTAARMAARAASEIELDELASVNEELARFPDSATTYRLNRHFHAILLDAARNRYLIKASQALQKTLLILGPSTLTDPARAAEAVQEHGVLLDALRGRDGARAEAAMRAHIEAAHRARLRGFRLAERPLDEG</sequence>
<dbReference type="PRINTS" id="PR00033">
    <property type="entry name" value="HTHASNC"/>
</dbReference>
<dbReference type="SMART" id="SM00895">
    <property type="entry name" value="FCD"/>
    <property type="match status" value="1"/>
</dbReference>
<comment type="caution">
    <text evidence="5">The sequence shown here is derived from an EMBL/GenBank/DDBJ whole genome shotgun (WGS) entry which is preliminary data.</text>
</comment>
<dbReference type="PANTHER" id="PTHR43537">
    <property type="entry name" value="TRANSCRIPTIONAL REGULATOR, GNTR FAMILY"/>
    <property type="match status" value="1"/>
</dbReference>
<evidence type="ECO:0000313" key="6">
    <source>
        <dbReference type="Proteomes" id="UP001595443"/>
    </source>
</evidence>
<dbReference type="EMBL" id="JBHRSK010000004">
    <property type="protein sequence ID" value="MFC2967798.1"/>
    <property type="molecule type" value="Genomic_DNA"/>
</dbReference>
<organism evidence="5 6">
    <name type="scientific">Acidimangrovimonas pyrenivorans</name>
    <dbReference type="NCBI Taxonomy" id="2030798"/>
    <lineage>
        <taxon>Bacteria</taxon>
        <taxon>Pseudomonadati</taxon>
        <taxon>Pseudomonadota</taxon>
        <taxon>Alphaproteobacteria</taxon>
        <taxon>Rhodobacterales</taxon>
        <taxon>Paracoccaceae</taxon>
        <taxon>Acidimangrovimonas</taxon>
    </lineage>
</organism>
<dbReference type="InterPro" id="IPR011711">
    <property type="entry name" value="GntR_C"/>
</dbReference>
<dbReference type="InterPro" id="IPR000524">
    <property type="entry name" value="Tscrpt_reg_HTH_GntR"/>
</dbReference>
<dbReference type="Pfam" id="PF07729">
    <property type="entry name" value="FCD"/>
    <property type="match status" value="1"/>
</dbReference>
<dbReference type="CDD" id="cd07377">
    <property type="entry name" value="WHTH_GntR"/>
    <property type="match status" value="1"/>
</dbReference>
<gene>
    <name evidence="5" type="ORF">ACFOES_06810</name>
</gene>
<dbReference type="InterPro" id="IPR000485">
    <property type="entry name" value="AsnC-type_HTH_dom"/>
</dbReference>
<dbReference type="Gene3D" id="1.10.10.10">
    <property type="entry name" value="Winged helix-like DNA-binding domain superfamily/Winged helix DNA-binding domain"/>
    <property type="match status" value="1"/>
</dbReference>
<dbReference type="InterPro" id="IPR036390">
    <property type="entry name" value="WH_DNA-bd_sf"/>
</dbReference>
<dbReference type="Pfam" id="PF00392">
    <property type="entry name" value="GntR"/>
    <property type="match status" value="1"/>
</dbReference>
<keyword evidence="6" id="KW-1185">Reference proteome</keyword>
<dbReference type="Proteomes" id="UP001595443">
    <property type="component" value="Unassembled WGS sequence"/>
</dbReference>
<evidence type="ECO:0000256" key="2">
    <source>
        <dbReference type="ARBA" id="ARBA00023125"/>
    </source>
</evidence>
<evidence type="ECO:0000256" key="3">
    <source>
        <dbReference type="ARBA" id="ARBA00023163"/>
    </source>
</evidence>
<accession>A0ABV7AF99</accession>
<evidence type="ECO:0000259" key="4">
    <source>
        <dbReference type="PROSITE" id="PS50949"/>
    </source>
</evidence>
<dbReference type="SMART" id="SM00345">
    <property type="entry name" value="HTH_GNTR"/>
    <property type="match status" value="1"/>
</dbReference>
<dbReference type="SUPFAM" id="SSF46785">
    <property type="entry name" value="Winged helix' DNA-binding domain"/>
    <property type="match status" value="1"/>
</dbReference>
<dbReference type="InterPro" id="IPR036388">
    <property type="entry name" value="WH-like_DNA-bd_sf"/>
</dbReference>
<name>A0ABV7AF99_9RHOB</name>
<feature type="domain" description="HTH gntR-type" evidence="4">
    <location>
        <begin position="13"/>
        <end position="80"/>
    </location>
</feature>
<keyword evidence="2" id="KW-0238">DNA-binding</keyword>
<dbReference type="SUPFAM" id="SSF48008">
    <property type="entry name" value="GntR ligand-binding domain-like"/>
    <property type="match status" value="1"/>
</dbReference>